<keyword evidence="2" id="KW-1185">Reference proteome</keyword>
<evidence type="ECO:0000313" key="2">
    <source>
        <dbReference type="Proteomes" id="UP000012073"/>
    </source>
</evidence>
<dbReference type="Proteomes" id="UP000012073">
    <property type="component" value="Unassembled WGS sequence"/>
</dbReference>
<dbReference type="KEGG" id="ccp:CHC_T00001348001"/>
<dbReference type="EMBL" id="HG001459">
    <property type="protein sequence ID" value="CDF32107.1"/>
    <property type="molecule type" value="Genomic_DNA"/>
</dbReference>
<proteinExistence type="predicted"/>
<name>R7Q0D1_CHOCR</name>
<dbReference type="AlphaFoldDB" id="R7Q0D1"/>
<sequence length="43" mass="4775">MVEHLQKVRNSLVHYLSIALFGKMTGGAISDVLRGVYSVQEAR</sequence>
<organism evidence="1 2">
    <name type="scientific">Chondrus crispus</name>
    <name type="common">Carrageen Irish moss</name>
    <name type="synonym">Polymorpha crispa</name>
    <dbReference type="NCBI Taxonomy" id="2769"/>
    <lineage>
        <taxon>Eukaryota</taxon>
        <taxon>Rhodophyta</taxon>
        <taxon>Florideophyceae</taxon>
        <taxon>Rhodymeniophycidae</taxon>
        <taxon>Gigartinales</taxon>
        <taxon>Gigartinaceae</taxon>
        <taxon>Chondrus</taxon>
    </lineage>
</organism>
<dbReference type="Gramene" id="CDF32107">
    <property type="protein sequence ID" value="CDF32107"/>
    <property type="gene ID" value="CHC_T00001348001"/>
</dbReference>
<protein>
    <submittedName>
        <fullName evidence="1">Uncharacterized protein</fullName>
    </submittedName>
</protein>
<accession>R7Q0D1</accession>
<dbReference type="GeneID" id="17319481"/>
<gene>
    <name evidence="1" type="ORF">CHC_T00001348001</name>
</gene>
<evidence type="ECO:0000313" key="1">
    <source>
        <dbReference type="EMBL" id="CDF32107.1"/>
    </source>
</evidence>
<reference evidence="2" key="1">
    <citation type="journal article" date="2013" name="Proc. Natl. Acad. Sci. U.S.A.">
        <title>Genome structure and metabolic features in the red seaweed Chondrus crispus shed light on evolution of the Archaeplastida.</title>
        <authorList>
            <person name="Collen J."/>
            <person name="Porcel B."/>
            <person name="Carre W."/>
            <person name="Ball S.G."/>
            <person name="Chaparro C."/>
            <person name="Tonon T."/>
            <person name="Barbeyron T."/>
            <person name="Michel G."/>
            <person name="Noel B."/>
            <person name="Valentin K."/>
            <person name="Elias M."/>
            <person name="Artiguenave F."/>
            <person name="Arun A."/>
            <person name="Aury J.M."/>
            <person name="Barbosa-Neto J.F."/>
            <person name="Bothwell J.H."/>
            <person name="Bouget F.Y."/>
            <person name="Brillet L."/>
            <person name="Cabello-Hurtado F."/>
            <person name="Capella-Gutierrez S."/>
            <person name="Charrier B."/>
            <person name="Cladiere L."/>
            <person name="Cock J.M."/>
            <person name="Coelho S.M."/>
            <person name="Colleoni C."/>
            <person name="Czjzek M."/>
            <person name="Da Silva C."/>
            <person name="Delage L."/>
            <person name="Denoeud F."/>
            <person name="Deschamps P."/>
            <person name="Dittami S.M."/>
            <person name="Gabaldon T."/>
            <person name="Gachon C.M."/>
            <person name="Groisillier A."/>
            <person name="Herve C."/>
            <person name="Jabbari K."/>
            <person name="Katinka M."/>
            <person name="Kloareg B."/>
            <person name="Kowalczyk N."/>
            <person name="Labadie K."/>
            <person name="Leblanc C."/>
            <person name="Lopez P.J."/>
            <person name="McLachlan D.H."/>
            <person name="Meslet-Cladiere L."/>
            <person name="Moustafa A."/>
            <person name="Nehr Z."/>
            <person name="Nyvall Collen P."/>
            <person name="Panaud O."/>
            <person name="Partensky F."/>
            <person name="Poulain J."/>
            <person name="Rensing S.A."/>
            <person name="Rousvoal S."/>
            <person name="Samson G."/>
            <person name="Symeonidi A."/>
            <person name="Weissenbach J."/>
            <person name="Zambounis A."/>
            <person name="Wincker P."/>
            <person name="Boyen C."/>
        </authorList>
    </citation>
    <scope>NUCLEOTIDE SEQUENCE [LARGE SCALE GENOMIC DNA]</scope>
    <source>
        <strain evidence="2">cv. Stackhouse</strain>
    </source>
</reference>
<dbReference type="RefSeq" id="XP_005711772.1">
    <property type="nucleotide sequence ID" value="XM_005711715.1"/>
</dbReference>